<dbReference type="GO" id="GO:0004831">
    <property type="term" value="F:tyrosine-tRNA ligase activity"/>
    <property type="evidence" value="ECO:0007669"/>
    <property type="project" value="UniProtKB-EC"/>
</dbReference>
<evidence type="ECO:0000256" key="4">
    <source>
        <dbReference type="ARBA" id="ARBA00022884"/>
    </source>
</evidence>
<dbReference type="Gene3D" id="3.40.50.620">
    <property type="entry name" value="HUPs"/>
    <property type="match status" value="1"/>
</dbReference>
<name>A0ABS3I586_9MICO</name>
<gene>
    <name evidence="8" type="primary">tyrS</name>
    <name evidence="11" type="ORF">J0911_03815</name>
</gene>
<dbReference type="PROSITE" id="PS50889">
    <property type="entry name" value="S4"/>
    <property type="match status" value="1"/>
</dbReference>
<evidence type="ECO:0000256" key="8">
    <source>
        <dbReference type="HAMAP-Rule" id="MF_02006"/>
    </source>
</evidence>
<dbReference type="InterPro" id="IPR002305">
    <property type="entry name" value="aa-tRNA-synth_Ic"/>
</dbReference>
<dbReference type="PROSITE" id="PS00178">
    <property type="entry name" value="AA_TRNA_LIGASE_I"/>
    <property type="match status" value="1"/>
</dbReference>
<dbReference type="CDD" id="cd00165">
    <property type="entry name" value="S4"/>
    <property type="match status" value="1"/>
</dbReference>
<evidence type="ECO:0000256" key="5">
    <source>
        <dbReference type="ARBA" id="ARBA00022917"/>
    </source>
</evidence>
<accession>A0ABS3I586</accession>
<dbReference type="Pfam" id="PF22421">
    <property type="entry name" value="SYY_C-terminal"/>
    <property type="match status" value="1"/>
</dbReference>
<evidence type="ECO:0000256" key="6">
    <source>
        <dbReference type="ARBA" id="ARBA00023146"/>
    </source>
</evidence>
<dbReference type="Pfam" id="PF00579">
    <property type="entry name" value="tRNA-synt_1b"/>
    <property type="match status" value="1"/>
</dbReference>
<keyword evidence="8" id="KW-0963">Cytoplasm</keyword>
<keyword evidence="12" id="KW-1185">Reference proteome</keyword>
<comment type="subcellular location">
    <subcellularLocation>
        <location evidence="8">Cytoplasm</location>
    </subcellularLocation>
</comment>
<evidence type="ECO:0000313" key="11">
    <source>
        <dbReference type="EMBL" id="MBO0608152.1"/>
    </source>
</evidence>
<comment type="function">
    <text evidence="8">Catalyzes the attachment of tyrosine to tRNA(Tyr) in a two-step reaction: tyrosine is first activated by ATP to form Tyr-AMP and then transferred to the acceptor end of tRNA(Tyr).</text>
</comment>
<dbReference type="InterPro" id="IPR024107">
    <property type="entry name" value="Tyr-tRNA-ligase_bac_1"/>
</dbReference>
<dbReference type="InterPro" id="IPR001412">
    <property type="entry name" value="aa-tRNA-synth_I_CS"/>
</dbReference>
<comment type="caution">
    <text evidence="11">The sequence shown here is derived from an EMBL/GenBank/DDBJ whole genome shotgun (WGS) entry which is preliminary data.</text>
</comment>
<feature type="short sequence motif" description="'KMSKS' region" evidence="8">
    <location>
        <begin position="231"/>
        <end position="235"/>
    </location>
</feature>
<dbReference type="CDD" id="cd00805">
    <property type="entry name" value="TyrRS_core"/>
    <property type="match status" value="1"/>
</dbReference>
<dbReference type="SUPFAM" id="SSF52374">
    <property type="entry name" value="Nucleotidylyl transferase"/>
    <property type="match status" value="1"/>
</dbReference>
<comment type="subunit">
    <text evidence="8">Homodimer.</text>
</comment>
<dbReference type="PRINTS" id="PR01040">
    <property type="entry name" value="TRNASYNTHTYR"/>
</dbReference>
<feature type="domain" description="Tyrosine--tRNA ligase SYY-like C-terminal" evidence="10">
    <location>
        <begin position="342"/>
        <end position="413"/>
    </location>
</feature>
<evidence type="ECO:0000313" key="12">
    <source>
        <dbReference type="Proteomes" id="UP000664617"/>
    </source>
</evidence>
<proteinExistence type="inferred from homology"/>
<feature type="binding site" evidence="8">
    <location>
        <position position="175"/>
    </location>
    <ligand>
        <name>L-tyrosine</name>
        <dbReference type="ChEBI" id="CHEBI:58315"/>
    </ligand>
</feature>
<evidence type="ECO:0000256" key="2">
    <source>
        <dbReference type="ARBA" id="ARBA00022741"/>
    </source>
</evidence>
<feature type="binding site" evidence="8">
    <location>
        <position position="234"/>
    </location>
    <ligand>
        <name>ATP</name>
        <dbReference type="ChEBI" id="CHEBI:30616"/>
    </ligand>
</feature>
<evidence type="ECO:0000256" key="9">
    <source>
        <dbReference type="PROSITE-ProRule" id="PRU00182"/>
    </source>
</evidence>
<dbReference type="RefSeq" id="WP_207274141.1">
    <property type="nucleotide sequence ID" value="NZ_JAFMPK010000022.1"/>
</dbReference>
<dbReference type="InterPro" id="IPR014729">
    <property type="entry name" value="Rossmann-like_a/b/a_fold"/>
</dbReference>
<dbReference type="SUPFAM" id="SSF55174">
    <property type="entry name" value="Alpha-L RNA-binding motif"/>
    <property type="match status" value="1"/>
</dbReference>
<reference evidence="12" key="1">
    <citation type="submission" date="2023-07" db="EMBL/GenBank/DDBJ databases">
        <title>Myceligenerans salitolerans sp. nov., a halotolerant actinomycete isolated from a salt lake in Xinjiang, China.</title>
        <authorList>
            <person name="Guan T."/>
        </authorList>
    </citation>
    <scope>NUCLEOTIDE SEQUENCE [LARGE SCALE GENOMIC DNA]</scope>
    <source>
        <strain evidence="12">XHU 5031</strain>
    </source>
</reference>
<keyword evidence="6 8" id="KW-0030">Aminoacyl-tRNA synthetase</keyword>
<dbReference type="PANTHER" id="PTHR11766:SF0">
    <property type="entry name" value="TYROSINE--TRNA LIGASE, MITOCHONDRIAL"/>
    <property type="match status" value="1"/>
</dbReference>
<dbReference type="Gene3D" id="1.10.240.10">
    <property type="entry name" value="Tyrosyl-Transfer RNA Synthetase"/>
    <property type="match status" value="1"/>
</dbReference>
<dbReference type="InterPro" id="IPR036986">
    <property type="entry name" value="S4_RNA-bd_sf"/>
</dbReference>
<dbReference type="InterPro" id="IPR024088">
    <property type="entry name" value="Tyr-tRNA-ligase_bac-type"/>
</dbReference>
<keyword evidence="5 8" id="KW-0648">Protein biosynthesis</keyword>
<evidence type="ECO:0000259" key="10">
    <source>
        <dbReference type="Pfam" id="PF22421"/>
    </source>
</evidence>
<feature type="binding site" evidence="8">
    <location>
        <position position="36"/>
    </location>
    <ligand>
        <name>L-tyrosine</name>
        <dbReference type="ChEBI" id="CHEBI:58315"/>
    </ligand>
</feature>
<dbReference type="Proteomes" id="UP000664617">
    <property type="component" value="Unassembled WGS sequence"/>
</dbReference>
<comment type="catalytic activity">
    <reaction evidence="7 8">
        <text>tRNA(Tyr) + L-tyrosine + ATP = L-tyrosyl-tRNA(Tyr) + AMP + diphosphate + H(+)</text>
        <dbReference type="Rhea" id="RHEA:10220"/>
        <dbReference type="Rhea" id="RHEA-COMP:9706"/>
        <dbReference type="Rhea" id="RHEA-COMP:9707"/>
        <dbReference type="ChEBI" id="CHEBI:15378"/>
        <dbReference type="ChEBI" id="CHEBI:30616"/>
        <dbReference type="ChEBI" id="CHEBI:33019"/>
        <dbReference type="ChEBI" id="CHEBI:58315"/>
        <dbReference type="ChEBI" id="CHEBI:78442"/>
        <dbReference type="ChEBI" id="CHEBI:78536"/>
        <dbReference type="ChEBI" id="CHEBI:456215"/>
        <dbReference type="EC" id="6.1.1.1"/>
    </reaction>
</comment>
<dbReference type="InterPro" id="IPR002307">
    <property type="entry name" value="Tyr-tRNA-ligase"/>
</dbReference>
<dbReference type="EC" id="6.1.1.1" evidence="8"/>
<dbReference type="PANTHER" id="PTHR11766">
    <property type="entry name" value="TYROSYL-TRNA SYNTHETASE"/>
    <property type="match status" value="1"/>
</dbReference>
<dbReference type="HAMAP" id="MF_02006">
    <property type="entry name" value="Tyr_tRNA_synth_type1"/>
    <property type="match status" value="1"/>
</dbReference>
<keyword evidence="2 8" id="KW-0547">Nucleotide-binding</keyword>
<dbReference type="Gene3D" id="3.10.290.10">
    <property type="entry name" value="RNA-binding S4 domain"/>
    <property type="match status" value="1"/>
</dbReference>
<keyword evidence="3 8" id="KW-0067">ATP-binding</keyword>
<comment type="similarity">
    <text evidence="8">Belongs to the class-I aminoacyl-tRNA synthetase family. TyrS type 1 subfamily.</text>
</comment>
<keyword evidence="4 9" id="KW-0694">RNA-binding</keyword>
<dbReference type="NCBIfam" id="TIGR00234">
    <property type="entry name" value="tyrS"/>
    <property type="match status" value="1"/>
</dbReference>
<sequence length="420" mass="45365">MTTDVLDELHWRGLVAQTTDEAALRTALSEGTVSYYVGFDPTAPSLHIGNLVQILTARRLQDAGHKPYLLVGGATGLIGDPRDSGERVLNSPDVVAGWVDKIRSQIEPFLDFGGENGATMVNNLDWTAPMSAIEFLRDIGKYFRMGTMLSKEIVARRLNSEEGISYTEFSYQVLQGMDYRELHGRHGITLQLGGNDQWGNLLAGVELLRKSEGVSAHALTTPLITKADGTKFGKSEGGSVWLDPDMTSPYAFYQFWLNQADADVVNYLKVFTFRDQEEIAALERAVEERPFAREAQRALAGDVTTLVHGAAATEAVIAASQALFGRGELTGLDERTLAGAVGELPRVTAKAGDLVVDLLAGSGIVASKGEARRAVKEGGAYVNNVKVTAEDQALTTEDLLHGRFAVLRRGKKTLAVAAAE</sequence>
<evidence type="ECO:0000256" key="7">
    <source>
        <dbReference type="ARBA" id="ARBA00048248"/>
    </source>
</evidence>
<keyword evidence="1 8" id="KW-0436">Ligase</keyword>
<feature type="binding site" evidence="8">
    <location>
        <position position="171"/>
    </location>
    <ligand>
        <name>L-tyrosine</name>
        <dbReference type="ChEBI" id="CHEBI:58315"/>
    </ligand>
</feature>
<feature type="short sequence motif" description="'HIGH' region" evidence="8">
    <location>
        <begin position="41"/>
        <end position="50"/>
    </location>
</feature>
<organism evidence="11 12">
    <name type="scientific">Myceligenerans salitolerans</name>
    <dbReference type="NCBI Taxonomy" id="1230528"/>
    <lineage>
        <taxon>Bacteria</taxon>
        <taxon>Bacillati</taxon>
        <taxon>Actinomycetota</taxon>
        <taxon>Actinomycetes</taxon>
        <taxon>Micrococcales</taxon>
        <taxon>Promicromonosporaceae</taxon>
        <taxon>Myceligenerans</taxon>
    </lineage>
</organism>
<evidence type="ECO:0000256" key="1">
    <source>
        <dbReference type="ARBA" id="ARBA00022598"/>
    </source>
</evidence>
<dbReference type="InterPro" id="IPR054608">
    <property type="entry name" value="SYY-like_C"/>
</dbReference>
<protein>
    <recommendedName>
        <fullName evidence="8">Tyrosine--tRNA ligase</fullName>
        <ecNumber evidence="8">6.1.1.1</ecNumber>
    </recommendedName>
    <alternativeName>
        <fullName evidence="8">Tyrosyl-tRNA synthetase</fullName>
        <shortName evidence="8">TyrRS</shortName>
    </alternativeName>
</protein>
<dbReference type="EMBL" id="JAFMPK010000022">
    <property type="protein sequence ID" value="MBO0608152.1"/>
    <property type="molecule type" value="Genomic_DNA"/>
</dbReference>
<evidence type="ECO:0000256" key="3">
    <source>
        <dbReference type="ARBA" id="ARBA00022840"/>
    </source>
</evidence>